<name>A0A2D2B459_9CAUL</name>
<gene>
    <name evidence="2" type="ORF">CSW64_14815</name>
</gene>
<dbReference type="AlphaFoldDB" id="A0A2D2B459"/>
<dbReference type="Pfam" id="PF25954">
    <property type="entry name" value="Beta-barrel_RND_2"/>
    <property type="match status" value="1"/>
</dbReference>
<dbReference type="Gene3D" id="2.40.30.170">
    <property type="match status" value="1"/>
</dbReference>
<dbReference type="Gene3D" id="2.40.50.100">
    <property type="match status" value="1"/>
</dbReference>
<dbReference type="InterPro" id="IPR058792">
    <property type="entry name" value="Beta-barrel_RND_2"/>
</dbReference>
<dbReference type="SUPFAM" id="SSF111369">
    <property type="entry name" value="HlyD-like secretion proteins"/>
    <property type="match status" value="2"/>
</dbReference>
<feature type="domain" description="CusB-like beta-barrel" evidence="1">
    <location>
        <begin position="235"/>
        <end position="282"/>
    </location>
</feature>
<dbReference type="EMBL" id="CP024201">
    <property type="protein sequence ID" value="ATQ45037.1"/>
    <property type="molecule type" value="Genomic_DNA"/>
</dbReference>
<reference evidence="2 3" key="1">
    <citation type="submission" date="2017-10" db="EMBL/GenBank/DDBJ databases">
        <title>Genome sequence of Caulobacter mirabilis FWC38.</title>
        <authorList>
            <person name="Fiebig A."/>
            <person name="Crosson S."/>
        </authorList>
    </citation>
    <scope>NUCLEOTIDE SEQUENCE [LARGE SCALE GENOMIC DNA]</scope>
    <source>
        <strain evidence="2 3">FWC 38</strain>
    </source>
</reference>
<evidence type="ECO:0000313" key="2">
    <source>
        <dbReference type="EMBL" id="ATQ45037.1"/>
    </source>
</evidence>
<dbReference type="OrthoDB" id="9793801at2"/>
<evidence type="ECO:0000259" key="1">
    <source>
        <dbReference type="Pfam" id="PF25954"/>
    </source>
</evidence>
<organism evidence="2 3">
    <name type="scientific">Caulobacter mirabilis</name>
    <dbReference type="NCBI Taxonomy" id="69666"/>
    <lineage>
        <taxon>Bacteria</taxon>
        <taxon>Pseudomonadati</taxon>
        <taxon>Pseudomonadota</taxon>
        <taxon>Alphaproteobacteria</taxon>
        <taxon>Caulobacterales</taxon>
        <taxon>Caulobacteraceae</taxon>
        <taxon>Caulobacter</taxon>
    </lineage>
</organism>
<dbReference type="KEGG" id="cmb:CSW64_14815"/>
<sequence>MLVWIAIAAVVLIIAFGLWLAYRPQPDQLQGMVEAKEVTIATKVPLSRVEKVLVKEGQPVTAGQPLIILSSPELEAKTDAAQGLLAGAKATEARVDRGAVEEDIASLQAIWQAAQAAATLAQKTYVRTSNLYAEGVVAAQRRDEALAARDASARNAEAARQQYLKAVRGATQEAKDIAAAQVQVAQAGVREAASMTADTRLSAPHAGEIAKVMVKGGELAPLAFPLFTLIDLSDVWVTVNVREDQFHGLQRGQVIRGSIPALDRKNVAFRVEYISPQGDFATWRATRQSRGYDIRSFEIHAKPVQKAPGLRPGMSVLFDWPQR</sequence>
<proteinExistence type="predicted"/>
<protein>
    <submittedName>
        <fullName evidence="2">Hemolysin secretion protein D</fullName>
    </submittedName>
</protein>
<dbReference type="PANTHER" id="PTHR30438:SF1">
    <property type="entry name" value="36 KDA ANTIGEN"/>
    <property type="match status" value="1"/>
</dbReference>
<dbReference type="PANTHER" id="PTHR30438">
    <property type="entry name" value="36 KDA ANTIGEN-RELATED"/>
    <property type="match status" value="1"/>
</dbReference>
<keyword evidence="3" id="KW-1185">Reference proteome</keyword>
<accession>A0A2D2B459</accession>
<evidence type="ECO:0000313" key="3">
    <source>
        <dbReference type="Proteomes" id="UP000228945"/>
    </source>
</evidence>
<dbReference type="Proteomes" id="UP000228945">
    <property type="component" value="Chromosome"/>
</dbReference>